<name>A0ABT2URB9_9BACL</name>
<comment type="caution">
    <text evidence="5">The sequence shown here is derived from an EMBL/GenBank/DDBJ whole genome shotgun (WGS) entry which is preliminary data.</text>
</comment>
<evidence type="ECO:0000256" key="3">
    <source>
        <dbReference type="ARBA" id="ARBA00023163"/>
    </source>
</evidence>
<dbReference type="PANTHER" id="PTHR43132">
    <property type="entry name" value="ARSENICAL RESISTANCE OPERON REPRESSOR ARSR-RELATED"/>
    <property type="match status" value="1"/>
</dbReference>
<dbReference type="InterPro" id="IPR036388">
    <property type="entry name" value="WH-like_DNA-bd_sf"/>
</dbReference>
<keyword evidence="3" id="KW-0804">Transcription</keyword>
<dbReference type="RefSeq" id="WP_262687050.1">
    <property type="nucleotide sequence ID" value="NZ_JAOQIO010000099.1"/>
</dbReference>
<accession>A0ABT2URB9</accession>
<dbReference type="CDD" id="cd00090">
    <property type="entry name" value="HTH_ARSR"/>
    <property type="match status" value="1"/>
</dbReference>
<dbReference type="EMBL" id="JAOQIO010000099">
    <property type="protein sequence ID" value="MCU6796239.1"/>
    <property type="molecule type" value="Genomic_DNA"/>
</dbReference>
<dbReference type="SMART" id="SM00418">
    <property type="entry name" value="HTH_ARSR"/>
    <property type="match status" value="1"/>
</dbReference>
<keyword evidence="2" id="KW-0238">DNA-binding</keyword>
<evidence type="ECO:0000256" key="2">
    <source>
        <dbReference type="ARBA" id="ARBA00023125"/>
    </source>
</evidence>
<evidence type="ECO:0000313" key="6">
    <source>
        <dbReference type="Proteomes" id="UP001652445"/>
    </source>
</evidence>
<sequence>MAEEQIDTVRRIPANQIQEVAKALSGDLRLRILEALGERPKSISQLVEELGVAQPTVSINVQNLEQAGLISSSTSGGSREKICSRVLDALLFELPRRPGEGLQQIEEISMPIGLYTDCVIQPPCGLHGMEGAIGCPDDPRAFYMPERTKANLLWFSEAGHVEYVFSNPLPGGVPLHKLLISAELCSEAAGYNQEWPSDITLSINGKQIGTWTCEGDYGDRKGKLSQNLQFGCTQYGMLTEWSVSETESCINGIKCSDMTLAELDLHYNRPIKVRLEVRADAENCRGLNLFGAGFGDHPQELKLRFVRGEC</sequence>
<dbReference type="InterPro" id="IPR036390">
    <property type="entry name" value="WH_DNA-bd_sf"/>
</dbReference>
<evidence type="ECO:0000256" key="1">
    <source>
        <dbReference type="ARBA" id="ARBA00023015"/>
    </source>
</evidence>
<dbReference type="InterPro" id="IPR011991">
    <property type="entry name" value="ArsR-like_HTH"/>
</dbReference>
<keyword evidence="6" id="KW-1185">Reference proteome</keyword>
<gene>
    <name evidence="5" type="ORF">OB236_29365</name>
</gene>
<dbReference type="InterPro" id="IPR001845">
    <property type="entry name" value="HTH_ArsR_DNA-bd_dom"/>
</dbReference>
<dbReference type="SUPFAM" id="SSF46785">
    <property type="entry name" value="Winged helix' DNA-binding domain"/>
    <property type="match status" value="1"/>
</dbReference>
<reference evidence="5 6" key="1">
    <citation type="submission" date="2022-09" db="EMBL/GenBank/DDBJ databases">
        <authorList>
            <person name="Han X.L."/>
            <person name="Wang Q."/>
            <person name="Lu T."/>
        </authorList>
    </citation>
    <scope>NUCLEOTIDE SEQUENCE [LARGE SCALE GENOMIC DNA]</scope>
    <source>
        <strain evidence="5 6">WQ 127069</strain>
    </source>
</reference>
<dbReference type="InterPro" id="IPR051011">
    <property type="entry name" value="Metal_resp_trans_reg"/>
</dbReference>
<proteinExistence type="predicted"/>
<organism evidence="5 6">
    <name type="scientific">Paenibacillus baimaensis</name>
    <dbReference type="NCBI Taxonomy" id="2982185"/>
    <lineage>
        <taxon>Bacteria</taxon>
        <taxon>Bacillati</taxon>
        <taxon>Bacillota</taxon>
        <taxon>Bacilli</taxon>
        <taxon>Bacillales</taxon>
        <taxon>Paenibacillaceae</taxon>
        <taxon>Paenibacillus</taxon>
    </lineage>
</organism>
<dbReference type="PANTHER" id="PTHR43132:SF8">
    <property type="entry name" value="HTH-TYPE TRANSCRIPTIONAL REGULATOR KMTR"/>
    <property type="match status" value="1"/>
</dbReference>
<evidence type="ECO:0000259" key="4">
    <source>
        <dbReference type="SMART" id="SM00418"/>
    </source>
</evidence>
<dbReference type="Pfam" id="PF01022">
    <property type="entry name" value="HTH_5"/>
    <property type="match status" value="1"/>
</dbReference>
<keyword evidence="1" id="KW-0805">Transcription regulation</keyword>
<feature type="domain" description="HTH arsR-type" evidence="4">
    <location>
        <begin position="19"/>
        <end position="91"/>
    </location>
</feature>
<protein>
    <submittedName>
        <fullName evidence="5">Helix-turn-helix domain-containing protein</fullName>
    </submittedName>
</protein>
<dbReference type="Proteomes" id="UP001652445">
    <property type="component" value="Unassembled WGS sequence"/>
</dbReference>
<evidence type="ECO:0000313" key="5">
    <source>
        <dbReference type="EMBL" id="MCU6796239.1"/>
    </source>
</evidence>
<dbReference type="Gene3D" id="1.10.10.10">
    <property type="entry name" value="Winged helix-like DNA-binding domain superfamily/Winged helix DNA-binding domain"/>
    <property type="match status" value="1"/>
</dbReference>